<gene>
    <name evidence="1" type="ORF">GR702_11230</name>
</gene>
<organism evidence="1 2">
    <name type="scientific">Novosphingobium silvae</name>
    <dbReference type="NCBI Taxonomy" id="2692619"/>
    <lineage>
        <taxon>Bacteria</taxon>
        <taxon>Pseudomonadati</taxon>
        <taxon>Pseudomonadota</taxon>
        <taxon>Alphaproteobacteria</taxon>
        <taxon>Sphingomonadales</taxon>
        <taxon>Sphingomonadaceae</taxon>
        <taxon>Novosphingobium</taxon>
    </lineage>
</organism>
<evidence type="ECO:0000313" key="2">
    <source>
        <dbReference type="Proteomes" id="UP000465810"/>
    </source>
</evidence>
<reference evidence="1 2" key="1">
    <citation type="submission" date="2019-12" db="EMBL/GenBank/DDBJ databases">
        <authorList>
            <person name="Feng G."/>
            <person name="Zhu H."/>
        </authorList>
    </citation>
    <scope>NUCLEOTIDE SEQUENCE [LARGE SCALE GENOMIC DNA]</scope>
    <source>
        <strain evidence="1 2">FGD1</strain>
    </source>
</reference>
<dbReference type="AlphaFoldDB" id="A0A7X4GGQ8"/>
<keyword evidence="2" id="KW-1185">Reference proteome</keyword>
<sequence>MRSMTRRALVLTHESAGHWFRRSLPPHVFTTPLSDEAEDREARRRWHLNGGDWQGFLSAYCTSFLAIVTFIA</sequence>
<protein>
    <submittedName>
        <fullName evidence="1">Uncharacterized protein</fullName>
    </submittedName>
</protein>
<dbReference type="EMBL" id="WVTD01000007">
    <property type="protein sequence ID" value="MYL98336.1"/>
    <property type="molecule type" value="Genomic_DNA"/>
</dbReference>
<comment type="caution">
    <text evidence="1">The sequence shown here is derived from an EMBL/GenBank/DDBJ whole genome shotgun (WGS) entry which is preliminary data.</text>
</comment>
<accession>A0A7X4GGQ8</accession>
<name>A0A7X4GGQ8_9SPHN</name>
<evidence type="ECO:0000313" key="1">
    <source>
        <dbReference type="EMBL" id="MYL98336.1"/>
    </source>
</evidence>
<proteinExistence type="predicted"/>
<dbReference type="Proteomes" id="UP000465810">
    <property type="component" value="Unassembled WGS sequence"/>
</dbReference>